<keyword evidence="4" id="KW-1185">Reference proteome</keyword>
<organism evidence="3 4">
    <name type="scientific">Bryocella elongata</name>
    <dbReference type="NCBI Taxonomy" id="863522"/>
    <lineage>
        <taxon>Bacteria</taxon>
        <taxon>Pseudomonadati</taxon>
        <taxon>Acidobacteriota</taxon>
        <taxon>Terriglobia</taxon>
        <taxon>Terriglobales</taxon>
        <taxon>Acidobacteriaceae</taxon>
        <taxon>Bryocella</taxon>
    </lineage>
</organism>
<gene>
    <name evidence="3" type="ORF">SAMN05421819_2379</name>
</gene>
<evidence type="ECO:0000259" key="2">
    <source>
        <dbReference type="Pfam" id="PF13472"/>
    </source>
</evidence>
<dbReference type="InterPro" id="IPR013830">
    <property type="entry name" value="SGNH_hydro"/>
</dbReference>
<feature type="domain" description="SGNH hydrolase-type esterase" evidence="2">
    <location>
        <begin position="86"/>
        <end position="242"/>
    </location>
</feature>
<dbReference type="Proteomes" id="UP000236728">
    <property type="component" value="Unassembled WGS sequence"/>
</dbReference>
<feature type="signal peptide" evidence="1">
    <location>
        <begin position="1"/>
        <end position="21"/>
    </location>
</feature>
<dbReference type="Pfam" id="PF13472">
    <property type="entry name" value="Lipase_GDSL_2"/>
    <property type="match status" value="1"/>
</dbReference>
<evidence type="ECO:0000313" key="3">
    <source>
        <dbReference type="EMBL" id="SEG24952.1"/>
    </source>
</evidence>
<sequence length="266" mass="28973">MSLRHAVVLSVLMATSFAAIGQTPAPMSVPVLPATVPPAPPAPKLPEPPPQPTVPDHTRYLNNPDLLKFCTAQVAAFNGRDADILFVGDSITENWRKDGKDVWDANFANRNALDFGISGDQTQHVLWRLDNYPVQRLHPKVAVVLIGTNNTHNTAPEIAAGVKAVLTKLQTMYPGIRIILVSIMPNARANELMTAADAILKTFADDRTIYYLDLVPLMTPVGDNWKGLRSDHLHPDASGYQLWTDAMLPLLNKLLPPPAAAPPPPQ</sequence>
<dbReference type="GO" id="GO:0004622">
    <property type="term" value="F:phosphatidylcholine lysophospholipase activity"/>
    <property type="evidence" value="ECO:0007669"/>
    <property type="project" value="TreeGrafter"/>
</dbReference>
<dbReference type="RefSeq" id="WP_103933235.1">
    <property type="nucleotide sequence ID" value="NZ_FNVA01000003.1"/>
</dbReference>
<dbReference type="OrthoDB" id="2513075at2"/>
<dbReference type="PANTHER" id="PTHR30383:SF5">
    <property type="entry name" value="SGNH HYDROLASE-TYPE ESTERASE DOMAIN-CONTAINING PROTEIN"/>
    <property type="match status" value="1"/>
</dbReference>
<dbReference type="InterPro" id="IPR036514">
    <property type="entry name" value="SGNH_hydro_sf"/>
</dbReference>
<accession>A0A1H5YMT6</accession>
<dbReference type="Gene3D" id="3.40.50.1110">
    <property type="entry name" value="SGNH hydrolase"/>
    <property type="match status" value="1"/>
</dbReference>
<protein>
    <submittedName>
        <fullName evidence="3">Lysophospholipase L1</fullName>
    </submittedName>
</protein>
<dbReference type="SUPFAM" id="SSF52266">
    <property type="entry name" value="SGNH hydrolase"/>
    <property type="match status" value="1"/>
</dbReference>
<dbReference type="EMBL" id="FNVA01000003">
    <property type="protein sequence ID" value="SEG24952.1"/>
    <property type="molecule type" value="Genomic_DNA"/>
</dbReference>
<dbReference type="PANTHER" id="PTHR30383">
    <property type="entry name" value="THIOESTERASE 1/PROTEASE 1/LYSOPHOSPHOLIPASE L1"/>
    <property type="match status" value="1"/>
</dbReference>
<dbReference type="InterPro" id="IPR051532">
    <property type="entry name" value="Ester_Hydrolysis_Enzymes"/>
</dbReference>
<proteinExistence type="predicted"/>
<keyword evidence="1" id="KW-0732">Signal</keyword>
<evidence type="ECO:0000256" key="1">
    <source>
        <dbReference type="SAM" id="SignalP"/>
    </source>
</evidence>
<name>A0A1H5YMT6_9BACT</name>
<reference evidence="3 4" key="1">
    <citation type="submission" date="2016-10" db="EMBL/GenBank/DDBJ databases">
        <authorList>
            <person name="de Groot N.N."/>
        </authorList>
    </citation>
    <scope>NUCLEOTIDE SEQUENCE [LARGE SCALE GENOMIC DNA]</scope>
    <source>
        <strain evidence="3 4">DSM 22489</strain>
    </source>
</reference>
<dbReference type="AlphaFoldDB" id="A0A1H5YMT6"/>
<evidence type="ECO:0000313" key="4">
    <source>
        <dbReference type="Proteomes" id="UP000236728"/>
    </source>
</evidence>
<feature type="chain" id="PRO_5009290723" evidence="1">
    <location>
        <begin position="22"/>
        <end position="266"/>
    </location>
</feature>